<proteinExistence type="predicted"/>
<sequence length="60" mass="7169">MRNIARINIVILNIVENDKESYKMAKETIEEVQKSVEENFQFVSKAKLRLEVLEDFLWII</sequence>
<accession>A0A397U521</accession>
<organism evidence="1 2">
    <name type="scientific">Gigaspora rosea</name>
    <dbReference type="NCBI Taxonomy" id="44941"/>
    <lineage>
        <taxon>Eukaryota</taxon>
        <taxon>Fungi</taxon>
        <taxon>Fungi incertae sedis</taxon>
        <taxon>Mucoromycota</taxon>
        <taxon>Glomeromycotina</taxon>
        <taxon>Glomeromycetes</taxon>
        <taxon>Diversisporales</taxon>
        <taxon>Gigasporaceae</taxon>
        <taxon>Gigaspora</taxon>
    </lineage>
</organism>
<reference evidence="1 2" key="1">
    <citation type="submission" date="2018-06" db="EMBL/GenBank/DDBJ databases">
        <title>Comparative genomics reveals the genomic features of Rhizophagus irregularis, R. cerebriforme, R. diaphanum and Gigaspora rosea, and their symbiotic lifestyle signature.</title>
        <authorList>
            <person name="Morin E."/>
            <person name="San Clemente H."/>
            <person name="Chen E.C.H."/>
            <person name="De La Providencia I."/>
            <person name="Hainaut M."/>
            <person name="Kuo A."/>
            <person name="Kohler A."/>
            <person name="Murat C."/>
            <person name="Tang N."/>
            <person name="Roy S."/>
            <person name="Loubradou J."/>
            <person name="Henrissat B."/>
            <person name="Grigoriev I.V."/>
            <person name="Corradi N."/>
            <person name="Roux C."/>
            <person name="Martin F.M."/>
        </authorList>
    </citation>
    <scope>NUCLEOTIDE SEQUENCE [LARGE SCALE GENOMIC DNA]</scope>
    <source>
        <strain evidence="1 2">DAOM 194757</strain>
    </source>
</reference>
<comment type="caution">
    <text evidence="1">The sequence shown here is derived from an EMBL/GenBank/DDBJ whole genome shotgun (WGS) entry which is preliminary data.</text>
</comment>
<dbReference type="Proteomes" id="UP000266673">
    <property type="component" value="Unassembled WGS sequence"/>
</dbReference>
<dbReference type="AlphaFoldDB" id="A0A397U521"/>
<keyword evidence="2" id="KW-1185">Reference proteome</keyword>
<evidence type="ECO:0000313" key="1">
    <source>
        <dbReference type="EMBL" id="RIB03849.1"/>
    </source>
</evidence>
<protein>
    <submittedName>
        <fullName evidence="1">Uncharacterized protein</fullName>
    </submittedName>
</protein>
<name>A0A397U521_9GLOM</name>
<evidence type="ECO:0000313" key="2">
    <source>
        <dbReference type="Proteomes" id="UP000266673"/>
    </source>
</evidence>
<dbReference type="EMBL" id="QKWP01002312">
    <property type="protein sequence ID" value="RIB03849.1"/>
    <property type="molecule type" value="Genomic_DNA"/>
</dbReference>
<feature type="non-terminal residue" evidence="1">
    <location>
        <position position="60"/>
    </location>
</feature>
<dbReference type="OrthoDB" id="2443815at2759"/>
<gene>
    <name evidence="1" type="ORF">C2G38_2122158</name>
</gene>